<dbReference type="RefSeq" id="WP_280939646.1">
    <property type="nucleotide sequence ID" value="NZ_CP123759.1"/>
</dbReference>
<name>A0ABY8P690_9GAMM</name>
<dbReference type="EMBL" id="CP123759">
    <property type="protein sequence ID" value="WGO84689.1"/>
    <property type="molecule type" value="Genomic_DNA"/>
</dbReference>
<gene>
    <name evidence="1" type="ORF">QG404_07450</name>
</gene>
<proteinExistence type="predicted"/>
<sequence>MKKQTLKNCIATLKSLRDAHYSQLDASVLAELDEILQQLNNLSESSEVRKQKHDKLVDRMLRILDIIIRLVSNISDWM</sequence>
<protein>
    <submittedName>
        <fullName evidence="1">Uncharacterized protein</fullName>
    </submittedName>
</protein>
<organism evidence="1 2">
    <name type="scientific">Arsenophonus apicola</name>
    <dbReference type="NCBI Taxonomy" id="2879119"/>
    <lineage>
        <taxon>Bacteria</taxon>
        <taxon>Pseudomonadati</taxon>
        <taxon>Pseudomonadota</taxon>
        <taxon>Gammaproteobacteria</taxon>
        <taxon>Enterobacterales</taxon>
        <taxon>Morganellaceae</taxon>
        <taxon>Arsenophonus</taxon>
    </lineage>
</organism>
<evidence type="ECO:0000313" key="2">
    <source>
        <dbReference type="Proteomes" id="UP001231859"/>
    </source>
</evidence>
<dbReference type="Proteomes" id="UP001231859">
    <property type="component" value="Chromosome"/>
</dbReference>
<reference evidence="1 2" key="1">
    <citation type="submission" date="2023-04" db="EMBL/GenBank/DDBJ databases">
        <title>Genome dynamics across the evolutionary transition to endosymbiosis.</title>
        <authorList>
            <person name="Siozios S."/>
            <person name="Nadal-Jimenez P."/>
            <person name="Azagi T."/>
            <person name="Sprong H."/>
            <person name="Frost C.L."/>
            <person name="Parratt S.R."/>
            <person name="Taylor G."/>
            <person name="Brettell L."/>
            <person name="Lew K.C."/>
            <person name="Croft L."/>
            <person name="King K.C."/>
            <person name="Brockhurst M.A."/>
            <person name="Hypsa V."/>
            <person name="Novakova E."/>
            <person name="Darby A.C."/>
            <person name="Hurst G.D.D."/>
        </authorList>
    </citation>
    <scope>NUCLEOTIDE SEQUENCE [LARGE SCALE GENOMIC DNA]</scope>
    <source>
        <strain evidence="2">aApi_AU</strain>
    </source>
</reference>
<accession>A0ABY8P690</accession>
<evidence type="ECO:0000313" key="1">
    <source>
        <dbReference type="EMBL" id="WGO84689.1"/>
    </source>
</evidence>
<keyword evidence="2" id="KW-1185">Reference proteome</keyword>